<evidence type="ECO:0000313" key="1">
    <source>
        <dbReference type="EMBL" id="KAJ5184200.1"/>
    </source>
</evidence>
<reference evidence="1" key="2">
    <citation type="journal article" date="2023" name="IMA Fungus">
        <title>Comparative genomic study of the Penicillium genus elucidates a diverse pangenome and 15 lateral gene transfer events.</title>
        <authorList>
            <person name="Petersen C."/>
            <person name="Sorensen T."/>
            <person name="Nielsen M.R."/>
            <person name="Sondergaard T.E."/>
            <person name="Sorensen J.L."/>
            <person name="Fitzpatrick D.A."/>
            <person name="Frisvad J.C."/>
            <person name="Nielsen K.L."/>
        </authorList>
    </citation>
    <scope>NUCLEOTIDE SEQUENCE</scope>
    <source>
        <strain evidence="1">IBT 21917</strain>
    </source>
</reference>
<comment type="caution">
    <text evidence="1">The sequence shown here is derived from an EMBL/GenBank/DDBJ whole genome shotgun (WGS) entry which is preliminary data.</text>
</comment>
<evidence type="ECO:0000313" key="2">
    <source>
        <dbReference type="Proteomes" id="UP001146351"/>
    </source>
</evidence>
<proteinExistence type="predicted"/>
<name>A0A9W9IWH5_9EURO</name>
<keyword evidence="2" id="KW-1185">Reference proteome</keyword>
<organism evidence="1 2">
    <name type="scientific">Penicillium capsulatum</name>
    <dbReference type="NCBI Taxonomy" id="69766"/>
    <lineage>
        <taxon>Eukaryota</taxon>
        <taxon>Fungi</taxon>
        <taxon>Dikarya</taxon>
        <taxon>Ascomycota</taxon>
        <taxon>Pezizomycotina</taxon>
        <taxon>Eurotiomycetes</taxon>
        <taxon>Eurotiomycetidae</taxon>
        <taxon>Eurotiales</taxon>
        <taxon>Aspergillaceae</taxon>
        <taxon>Penicillium</taxon>
    </lineage>
</organism>
<dbReference type="InterPro" id="IPR022198">
    <property type="entry name" value="DUF3723"/>
</dbReference>
<protein>
    <submittedName>
        <fullName evidence="1">Uncharacterized protein</fullName>
    </submittedName>
</protein>
<dbReference type="Proteomes" id="UP001146351">
    <property type="component" value="Unassembled WGS sequence"/>
</dbReference>
<accession>A0A9W9IWH5</accession>
<gene>
    <name evidence="1" type="ORF">N7492_001816</name>
</gene>
<dbReference type="Pfam" id="PF12520">
    <property type="entry name" value="DUF3723"/>
    <property type="match status" value="1"/>
</dbReference>
<dbReference type="OrthoDB" id="4227485at2759"/>
<dbReference type="EMBL" id="JAPQKO010000001">
    <property type="protein sequence ID" value="KAJ5184200.1"/>
    <property type="molecule type" value="Genomic_DNA"/>
</dbReference>
<sequence length="460" mass="52052">MTDVIKKVLPVNFKRTIRQTMIRSYVAQGPQVPVQSSENNFLERDGTGKYGFWSAYRQLFLFAMRHFCPLTDEHPHGFSQLARSRCLDQSELWQRLKKLLAKLGFILPRSQNNVLASSVECIAIRTFLTRLRPPELFVYDESNISEWSTKIADFLCSMPPRIVTGLAPAQTWDKTEDWCLGQRCGMTNTETFFSDQRYLFLENIYSADQAAQENITTFAVKRDIFRFFFTELDDIGPGLMQSSDTIKDTSTNSDRSGEGQLVITVPQQVDPIQDHNGTNQDAEMDDVEYTVTPAVFPPSNAVSIIHPQTEIAPNATANSQDSFADIKIVSQSDKACNCTIGLTPDDFYASVMNLPTYCGIIFCEIDTREVLFLRVEFANEFYNLINDLGDRWFARVDGPNFPLRTLAIGDIPALFQTLPCFIFHGRKGSFKSKLSPTMATAIELPCFNPETNMWVLQSGN</sequence>
<reference evidence="1" key="1">
    <citation type="submission" date="2022-11" db="EMBL/GenBank/DDBJ databases">
        <authorList>
            <person name="Petersen C."/>
        </authorList>
    </citation>
    <scope>NUCLEOTIDE SEQUENCE</scope>
    <source>
        <strain evidence="1">IBT 21917</strain>
    </source>
</reference>
<dbReference type="AlphaFoldDB" id="A0A9W9IWH5"/>